<dbReference type="EMBL" id="VZUB01036188">
    <property type="protein sequence ID" value="NXU79560.1"/>
    <property type="molecule type" value="Genomic_DNA"/>
</dbReference>
<dbReference type="PROSITE" id="PS50297">
    <property type="entry name" value="ANK_REP_REGION"/>
    <property type="match status" value="2"/>
</dbReference>
<proteinExistence type="predicted"/>
<accession>A0A7L3NRH1</accession>
<reference evidence="2 3" key="1">
    <citation type="submission" date="2019-09" db="EMBL/GenBank/DDBJ databases">
        <title>Bird 10,000 Genomes (B10K) Project - Family phase.</title>
        <authorList>
            <person name="Zhang G."/>
        </authorList>
    </citation>
    <scope>NUCLEOTIDE SEQUENCE [LARGE SCALE GENOMIC DNA]</scope>
    <source>
        <strain evidence="2">OUT-0002</strain>
    </source>
</reference>
<dbReference type="AlphaFoldDB" id="A0A7L3NRH1"/>
<comment type="caution">
    <text evidence="2">The sequence shown here is derived from an EMBL/GenBank/DDBJ whole genome shotgun (WGS) entry which is preliminary data.</text>
</comment>
<dbReference type="InterPro" id="IPR036770">
    <property type="entry name" value="Ankyrin_rpt-contain_sf"/>
</dbReference>
<gene>
    <name evidence="2" type="primary">Ankrd11_0</name>
    <name evidence="2" type="ORF">OREMEL_R01639</name>
</gene>
<dbReference type="PRINTS" id="PR01415">
    <property type="entry name" value="ANKYRIN"/>
</dbReference>
<dbReference type="Pfam" id="PF12796">
    <property type="entry name" value="Ank_2"/>
    <property type="match status" value="1"/>
</dbReference>
<organism evidence="2 3">
    <name type="scientific">Oreotrochilus melanogaster</name>
    <dbReference type="NCBI Taxonomy" id="689266"/>
    <lineage>
        <taxon>Eukaryota</taxon>
        <taxon>Metazoa</taxon>
        <taxon>Chordata</taxon>
        <taxon>Craniata</taxon>
        <taxon>Vertebrata</taxon>
        <taxon>Euteleostomi</taxon>
        <taxon>Archelosauria</taxon>
        <taxon>Archosauria</taxon>
        <taxon>Dinosauria</taxon>
        <taxon>Saurischia</taxon>
        <taxon>Theropoda</taxon>
        <taxon>Coelurosauria</taxon>
        <taxon>Aves</taxon>
        <taxon>Neognathae</taxon>
        <taxon>Neoaves</taxon>
        <taxon>Strisores</taxon>
        <taxon>Apodiformes</taxon>
        <taxon>Trochilidae</taxon>
        <taxon>Oreotrochilus</taxon>
    </lineage>
</organism>
<evidence type="ECO:0000313" key="3">
    <source>
        <dbReference type="Proteomes" id="UP000579904"/>
    </source>
</evidence>
<dbReference type="SMART" id="SM00248">
    <property type="entry name" value="ANK"/>
    <property type="match status" value="2"/>
</dbReference>
<dbReference type="PANTHER" id="PTHR24149:SF14">
    <property type="entry name" value="ANKYRIN REPEAT DOMAIN 12"/>
    <property type="match status" value="1"/>
</dbReference>
<protein>
    <submittedName>
        <fullName evidence="2">ANR11 protein</fullName>
    </submittedName>
</protein>
<feature type="repeat" description="ANK" evidence="1">
    <location>
        <begin position="58"/>
        <end position="90"/>
    </location>
</feature>
<dbReference type="InterPro" id="IPR053210">
    <property type="entry name" value="ANKRD12"/>
</dbReference>
<feature type="non-terminal residue" evidence="2">
    <location>
        <position position="119"/>
    </location>
</feature>
<feature type="repeat" description="ANK" evidence="1">
    <location>
        <begin position="25"/>
        <end position="57"/>
    </location>
</feature>
<evidence type="ECO:0000313" key="2">
    <source>
        <dbReference type="EMBL" id="NXU79560.1"/>
    </source>
</evidence>
<dbReference type="GO" id="GO:0005654">
    <property type="term" value="C:nucleoplasm"/>
    <property type="evidence" value="ECO:0007669"/>
    <property type="project" value="TreeGrafter"/>
</dbReference>
<keyword evidence="3" id="KW-1185">Reference proteome</keyword>
<dbReference type="SUPFAM" id="SSF48403">
    <property type="entry name" value="Ankyrin repeat"/>
    <property type="match status" value="1"/>
</dbReference>
<feature type="non-terminal residue" evidence="2">
    <location>
        <position position="1"/>
    </location>
</feature>
<keyword evidence="1" id="KW-0040">ANK repeat</keyword>
<dbReference type="PANTHER" id="PTHR24149">
    <property type="entry name" value="ANKYRIN REPEAT DOMAIN-CONTAINING PROTEIN 12"/>
    <property type="match status" value="1"/>
</dbReference>
<dbReference type="OrthoDB" id="366390at2759"/>
<dbReference type="InterPro" id="IPR002110">
    <property type="entry name" value="Ankyrin_rpt"/>
</dbReference>
<dbReference type="Proteomes" id="UP000579904">
    <property type="component" value="Unassembled WGS sequence"/>
</dbReference>
<sequence length="119" mass="13100">REAFRQNSVQPLRISRSVVNRRNAYGETLLHRAVAHQDVDLVHNIIKVGGKVNIQDYAGWTALHTASLKGCYDIANALLKAGADVNARGDKQVTPLQDAVKEGHYEVYSKLNTSYGLGI</sequence>
<dbReference type="PROSITE" id="PS50088">
    <property type="entry name" value="ANK_REPEAT"/>
    <property type="match status" value="2"/>
</dbReference>
<name>A0A7L3NRH1_9AVES</name>
<dbReference type="Gene3D" id="1.25.40.20">
    <property type="entry name" value="Ankyrin repeat-containing domain"/>
    <property type="match status" value="2"/>
</dbReference>
<evidence type="ECO:0000256" key="1">
    <source>
        <dbReference type="PROSITE-ProRule" id="PRU00023"/>
    </source>
</evidence>